<evidence type="ECO:0000313" key="3">
    <source>
        <dbReference type="EMBL" id="KAK8016542.1"/>
    </source>
</evidence>
<name>A0ABR1RNW8_9PEZI</name>
<feature type="compositionally biased region" description="Polar residues" evidence="1">
    <location>
        <begin position="8"/>
        <end position="26"/>
    </location>
</feature>
<gene>
    <name evidence="3" type="ORF">PG993_014731</name>
</gene>
<evidence type="ECO:0000256" key="1">
    <source>
        <dbReference type="SAM" id="MobiDB-lite"/>
    </source>
</evidence>
<dbReference type="PANTHER" id="PTHR33734:SF22">
    <property type="entry name" value="MEMBRANE-BOUND LYTIC MUREIN TRANSGLYCOSYLASE D"/>
    <property type="match status" value="1"/>
</dbReference>
<accession>A0ABR1RNW8</accession>
<evidence type="ECO:0000313" key="4">
    <source>
        <dbReference type="Proteomes" id="UP001444661"/>
    </source>
</evidence>
<feature type="domain" description="LysM" evidence="2">
    <location>
        <begin position="116"/>
        <end position="160"/>
    </location>
</feature>
<sequence>MSPKHVRGNTNASSVNIRGNSAANDNTKIVRRLEGAVVGEHAAVPEEAAALANATAPEEVAEPEEEKAAAPDEAAPAEDAVPAEDVPAEEPVPEEAEEAVPEEAADAALCAEGQSVTYTVQPADTVGKIAKSLGSGICDIASANELENLDVIFPNQTLTVPVALAAPDDTSCGGEGTAVVQAGDAFVTIAAELGISAAALQAANPDVDRFNLQAGQVINVPVCTGAEGEIPAAGADAVATAVEMAEAEGKLLSNTSSLTTKRSMRARHRGRSAALFQLAKGGARLTD</sequence>
<feature type="compositionally biased region" description="Acidic residues" evidence="1">
    <location>
        <begin position="86"/>
        <end position="95"/>
    </location>
</feature>
<dbReference type="PANTHER" id="PTHR33734">
    <property type="entry name" value="LYSM DOMAIN-CONTAINING GPI-ANCHORED PROTEIN 2"/>
    <property type="match status" value="1"/>
</dbReference>
<dbReference type="PROSITE" id="PS51782">
    <property type="entry name" value="LYSM"/>
    <property type="match status" value="2"/>
</dbReference>
<dbReference type="InterPro" id="IPR036779">
    <property type="entry name" value="LysM_dom_sf"/>
</dbReference>
<dbReference type="EMBL" id="JAQQWK010000014">
    <property type="protein sequence ID" value="KAK8016542.1"/>
    <property type="molecule type" value="Genomic_DNA"/>
</dbReference>
<dbReference type="SMART" id="SM00257">
    <property type="entry name" value="LysM"/>
    <property type="match status" value="2"/>
</dbReference>
<evidence type="ECO:0000259" key="2">
    <source>
        <dbReference type="PROSITE" id="PS51782"/>
    </source>
</evidence>
<dbReference type="Pfam" id="PF01476">
    <property type="entry name" value="LysM"/>
    <property type="match status" value="2"/>
</dbReference>
<dbReference type="Proteomes" id="UP001444661">
    <property type="component" value="Unassembled WGS sequence"/>
</dbReference>
<dbReference type="InterPro" id="IPR018392">
    <property type="entry name" value="LysM"/>
</dbReference>
<dbReference type="SUPFAM" id="SSF54106">
    <property type="entry name" value="LysM domain"/>
    <property type="match status" value="2"/>
</dbReference>
<feature type="compositionally biased region" description="Low complexity" evidence="1">
    <location>
        <begin position="48"/>
        <end position="58"/>
    </location>
</feature>
<feature type="region of interest" description="Disordered" evidence="1">
    <location>
        <begin position="48"/>
        <end position="95"/>
    </location>
</feature>
<organism evidence="3 4">
    <name type="scientific">Apiospora rasikravindrae</name>
    <dbReference type="NCBI Taxonomy" id="990691"/>
    <lineage>
        <taxon>Eukaryota</taxon>
        <taxon>Fungi</taxon>
        <taxon>Dikarya</taxon>
        <taxon>Ascomycota</taxon>
        <taxon>Pezizomycotina</taxon>
        <taxon>Sordariomycetes</taxon>
        <taxon>Xylariomycetidae</taxon>
        <taxon>Amphisphaeriales</taxon>
        <taxon>Apiosporaceae</taxon>
        <taxon>Apiospora</taxon>
    </lineage>
</organism>
<reference evidence="3 4" key="1">
    <citation type="submission" date="2023-01" db="EMBL/GenBank/DDBJ databases">
        <title>Analysis of 21 Apiospora genomes using comparative genomics revels a genus with tremendous synthesis potential of carbohydrate active enzymes and secondary metabolites.</title>
        <authorList>
            <person name="Sorensen T."/>
        </authorList>
    </citation>
    <scope>NUCLEOTIDE SEQUENCE [LARGE SCALE GENOMIC DNA]</scope>
    <source>
        <strain evidence="3 4">CBS 33761</strain>
    </source>
</reference>
<comment type="caution">
    <text evidence="3">The sequence shown here is derived from an EMBL/GenBank/DDBJ whole genome shotgun (WGS) entry which is preliminary data.</text>
</comment>
<keyword evidence="4" id="KW-1185">Reference proteome</keyword>
<feature type="region of interest" description="Disordered" evidence="1">
    <location>
        <begin position="1"/>
        <end position="26"/>
    </location>
</feature>
<feature type="domain" description="LysM" evidence="2">
    <location>
        <begin position="176"/>
        <end position="220"/>
    </location>
</feature>
<dbReference type="Gene3D" id="3.10.350.10">
    <property type="entry name" value="LysM domain"/>
    <property type="match status" value="2"/>
</dbReference>
<protein>
    <recommendedName>
        <fullName evidence="2">LysM domain-containing protein</fullName>
    </recommendedName>
</protein>
<feature type="compositionally biased region" description="Low complexity" evidence="1">
    <location>
        <begin position="71"/>
        <end position="85"/>
    </location>
</feature>
<proteinExistence type="predicted"/>
<dbReference type="CDD" id="cd00118">
    <property type="entry name" value="LysM"/>
    <property type="match status" value="2"/>
</dbReference>